<evidence type="ECO:0000313" key="1">
    <source>
        <dbReference type="EMBL" id="CAH0546898.1"/>
    </source>
</evidence>
<sequence length="810" mass="94054">MSSINSFRKHVKEKHSNLTLNTINNLQTLPLEHSTYQNNESLDDTFLLSNSNSKENIENNLNGLSNGKILIDSESFHKNVLQFVSCLYTNNAIPRAEVQHIVSLTIKLFNHEFVKDLENLIVKLLNTFKCNENIVISIQSYFHVLQNPFTDLSSEYKRFKYFQESGHFIKPQEFIIGLNTRKRTKDCSSIVDNKSSKGILIPLRENLKKIFELPNVFNKTIEYSKNLINSPIKQNFIQCELWQSKLKLFKDKIVFPLFIYFDDFETGNVLGSHSGTNKLGGVYASIPCFPPEFQSLTEYILLTQLFMSTDRKQFGNSIFKTVIEELNNLHNVGINIKCGSEVKTIYFSLGLCLGDNLGLNSMFGFVESFSANYFCRLCMIPKSESKVQCQKDKNKLRNRINYQNQLTLNDPCLTGIKENSIWNTVSSFHVTENFCVDIMHDILEGVCIFDTALILNYFIYDLKIFTLNALNSKIESFDYGSETNIPPKIREDDLKKKSIKMSASEMLTFISLLNLMIGPWIPENNTYWQLYLTLRKILEIILDKCIQPDYEQLLASLIFEHHFIYSIKLKQTLKPKHHNMVHYPHIMKMVGPLVHIWSMRFESKHRPLKTTANISCSKKNICLTLGIKNQLQLCYKLLCHTGFDETIKFGPVDFICPTDYKYMTFINGDFDYIESIKWVKKLGVRFKMHDIIVTDIKELPVFGEILDIIFVQREVFVIYAEFITLGIHDHFHAFYVTNYAKTGPGSRAPLHWHLVERRLLNEQPPHRWIGRKGPNNLALHVWSTHSTDLTVCDFFLWGFIKDNVYEPQDL</sequence>
<dbReference type="PANTHER" id="PTHR31912">
    <property type="entry name" value="IP13529P"/>
    <property type="match status" value="1"/>
</dbReference>
<evidence type="ECO:0000313" key="2">
    <source>
        <dbReference type="Proteomes" id="UP001154078"/>
    </source>
</evidence>
<name>A0A9P0FBJ0_BRAAE</name>
<organism evidence="1 2">
    <name type="scientific">Brassicogethes aeneus</name>
    <name type="common">Rape pollen beetle</name>
    <name type="synonym">Meligethes aeneus</name>
    <dbReference type="NCBI Taxonomy" id="1431903"/>
    <lineage>
        <taxon>Eukaryota</taxon>
        <taxon>Metazoa</taxon>
        <taxon>Ecdysozoa</taxon>
        <taxon>Arthropoda</taxon>
        <taxon>Hexapoda</taxon>
        <taxon>Insecta</taxon>
        <taxon>Pterygota</taxon>
        <taxon>Neoptera</taxon>
        <taxon>Endopterygota</taxon>
        <taxon>Coleoptera</taxon>
        <taxon>Polyphaga</taxon>
        <taxon>Cucujiformia</taxon>
        <taxon>Nitidulidae</taxon>
        <taxon>Meligethinae</taxon>
        <taxon>Brassicogethes</taxon>
    </lineage>
</organism>
<accession>A0A9P0FBJ0</accession>
<reference evidence="1" key="1">
    <citation type="submission" date="2021-12" db="EMBL/GenBank/DDBJ databases">
        <authorList>
            <person name="King R."/>
        </authorList>
    </citation>
    <scope>NUCLEOTIDE SEQUENCE</scope>
</reference>
<dbReference type="PANTHER" id="PTHR31912:SF36">
    <property type="entry name" value="C2H2-TYPE DOMAIN-CONTAINING PROTEIN"/>
    <property type="match status" value="1"/>
</dbReference>
<proteinExistence type="predicted"/>
<keyword evidence="2" id="KW-1185">Reference proteome</keyword>
<dbReference type="Proteomes" id="UP001154078">
    <property type="component" value="Chromosome 1"/>
</dbReference>
<dbReference type="AlphaFoldDB" id="A0A9P0FBJ0"/>
<dbReference type="EMBL" id="OV121132">
    <property type="protein sequence ID" value="CAH0546898.1"/>
    <property type="molecule type" value="Genomic_DNA"/>
</dbReference>
<gene>
    <name evidence="1" type="ORF">MELIAE_LOCUS980</name>
</gene>
<dbReference type="OrthoDB" id="10045355at2759"/>
<protein>
    <submittedName>
        <fullName evidence="1">Uncharacterized protein</fullName>
    </submittedName>
</protein>